<evidence type="ECO:0000256" key="2">
    <source>
        <dbReference type="SAM" id="SignalP"/>
    </source>
</evidence>
<gene>
    <name evidence="4" type="ORF">OXH18_06625</name>
</gene>
<feature type="region of interest" description="Disordered" evidence="1">
    <location>
        <begin position="69"/>
        <end position="88"/>
    </location>
</feature>
<feature type="region of interest" description="Disordered" evidence="1">
    <location>
        <begin position="93"/>
        <end position="139"/>
    </location>
</feature>
<dbReference type="InterPro" id="IPR000782">
    <property type="entry name" value="FAS1_domain"/>
</dbReference>
<keyword evidence="5" id="KW-1185">Reference proteome</keyword>
<dbReference type="AlphaFoldDB" id="A0A9E9C9J3"/>
<name>A0A9E9C9J3_9CYAN</name>
<dbReference type="InterPro" id="IPR036378">
    <property type="entry name" value="FAS1_dom_sf"/>
</dbReference>
<evidence type="ECO:0000313" key="5">
    <source>
        <dbReference type="Proteomes" id="UP001163152"/>
    </source>
</evidence>
<dbReference type="KEGG" id="tsin:OXH18_06625"/>
<sequence>MQTLNFAKLAKRAIGLASFALAGTAVALPAMAQVEGSPVESPSAEEVLTPEATELSTPDVVVPTETIESGAETLMPDTEPVDATTSTEVETVDPAETIETTETPAETEELAPTEAEAPASDELSPETTEAPNSEAPGIAAGSGTIVDVASASDTFETLVAALTEAELTEVLAGEGPFTVFAPTDEAFDALPEGTVEALLLPENRETLVKLLTYHVVPGSITSDDLSSGDVATVEGSPITVTVGEGMVMVNEASVIQPDIPASNGVIHAIDRVILPPDLQP</sequence>
<dbReference type="RefSeq" id="WP_268611669.1">
    <property type="nucleotide sequence ID" value="NZ_CP113797.1"/>
</dbReference>
<feature type="chain" id="PRO_5039163001" evidence="2">
    <location>
        <begin position="33"/>
        <end position="280"/>
    </location>
</feature>
<dbReference type="SUPFAM" id="SSF82153">
    <property type="entry name" value="FAS1 domain"/>
    <property type="match status" value="1"/>
</dbReference>
<feature type="signal peptide" evidence="2">
    <location>
        <begin position="1"/>
        <end position="32"/>
    </location>
</feature>
<dbReference type="SMART" id="SM00554">
    <property type="entry name" value="FAS1"/>
    <property type="match status" value="1"/>
</dbReference>
<dbReference type="PANTHER" id="PTHR10900:SF77">
    <property type="entry name" value="FI19380P1"/>
    <property type="match status" value="1"/>
</dbReference>
<feature type="domain" description="FAS1" evidence="3">
    <location>
        <begin position="142"/>
        <end position="273"/>
    </location>
</feature>
<accession>A0A9E9C9J3</accession>
<organism evidence="4 5">
    <name type="scientific">Thermocoleostomius sinensis A174</name>
    <dbReference type="NCBI Taxonomy" id="2016057"/>
    <lineage>
        <taxon>Bacteria</taxon>
        <taxon>Bacillati</taxon>
        <taxon>Cyanobacteriota</taxon>
        <taxon>Cyanophyceae</taxon>
        <taxon>Oculatellales</taxon>
        <taxon>Oculatellaceae</taxon>
        <taxon>Thermocoleostomius</taxon>
    </lineage>
</organism>
<reference evidence="4" key="1">
    <citation type="submission" date="2022-12" db="EMBL/GenBank/DDBJ databases">
        <title>Polyphasic identification of a Novel Hot-Spring Cyanobacterium Ocullathermofonsia sinensis gen nov. sp. nov. and Genomic Insights on its Adaptations to the Thermal Habitat.</title>
        <authorList>
            <person name="Daroch M."/>
            <person name="Tang J."/>
            <person name="Jiang Y."/>
        </authorList>
    </citation>
    <scope>NUCLEOTIDE SEQUENCE</scope>
    <source>
        <strain evidence="4">PKUAC-SCTA174</strain>
    </source>
</reference>
<dbReference type="Gene3D" id="2.30.180.10">
    <property type="entry name" value="FAS1 domain"/>
    <property type="match status" value="1"/>
</dbReference>
<keyword evidence="2" id="KW-0732">Signal</keyword>
<evidence type="ECO:0000256" key="1">
    <source>
        <dbReference type="SAM" id="MobiDB-lite"/>
    </source>
</evidence>
<protein>
    <submittedName>
        <fullName evidence="4">Fasciclin domain-containing protein</fullName>
    </submittedName>
</protein>
<evidence type="ECO:0000259" key="3">
    <source>
        <dbReference type="PROSITE" id="PS50213"/>
    </source>
</evidence>
<dbReference type="EMBL" id="CP113797">
    <property type="protein sequence ID" value="WAL61653.1"/>
    <property type="molecule type" value="Genomic_DNA"/>
</dbReference>
<dbReference type="Pfam" id="PF02469">
    <property type="entry name" value="Fasciclin"/>
    <property type="match status" value="1"/>
</dbReference>
<dbReference type="FunFam" id="2.30.180.10:FF:000019">
    <property type="entry name" value="Cell surface lipoprotein"/>
    <property type="match status" value="1"/>
</dbReference>
<dbReference type="GO" id="GO:0005615">
    <property type="term" value="C:extracellular space"/>
    <property type="evidence" value="ECO:0007669"/>
    <property type="project" value="TreeGrafter"/>
</dbReference>
<dbReference type="PANTHER" id="PTHR10900">
    <property type="entry name" value="PERIOSTIN-RELATED"/>
    <property type="match status" value="1"/>
</dbReference>
<feature type="compositionally biased region" description="Low complexity" evidence="1">
    <location>
        <begin position="94"/>
        <end position="104"/>
    </location>
</feature>
<dbReference type="PROSITE" id="PS50213">
    <property type="entry name" value="FAS1"/>
    <property type="match status" value="1"/>
</dbReference>
<proteinExistence type="predicted"/>
<dbReference type="InterPro" id="IPR050904">
    <property type="entry name" value="Adhesion/Biosynth-related"/>
</dbReference>
<dbReference type="Proteomes" id="UP001163152">
    <property type="component" value="Chromosome"/>
</dbReference>
<evidence type="ECO:0000313" key="4">
    <source>
        <dbReference type="EMBL" id="WAL61653.1"/>
    </source>
</evidence>